<name>A0ABV0T577_9TELE</name>
<evidence type="ECO:0000313" key="2">
    <source>
        <dbReference type="EMBL" id="MEQ2226853.1"/>
    </source>
</evidence>
<dbReference type="Proteomes" id="UP001482620">
    <property type="component" value="Unassembled WGS sequence"/>
</dbReference>
<gene>
    <name evidence="2" type="ORF">ILYODFUR_031543</name>
</gene>
<sequence length="61" mass="7006">ALRPRLGNNGCYIQRTRSNKDPQTTKSGKKKKKERTGFLPQLDEVFVRIHIFKKVSPPPCP</sequence>
<keyword evidence="3" id="KW-1185">Reference proteome</keyword>
<feature type="region of interest" description="Disordered" evidence="1">
    <location>
        <begin position="1"/>
        <end position="36"/>
    </location>
</feature>
<accession>A0ABV0T577</accession>
<dbReference type="EMBL" id="JAHRIQ010016500">
    <property type="protein sequence ID" value="MEQ2226853.1"/>
    <property type="molecule type" value="Genomic_DNA"/>
</dbReference>
<evidence type="ECO:0000256" key="1">
    <source>
        <dbReference type="SAM" id="MobiDB-lite"/>
    </source>
</evidence>
<proteinExistence type="predicted"/>
<feature type="non-terminal residue" evidence="2">
    <location>
        <position position="1"/>
    </location>
</feature>
<protein>
    <submittedName>
        <fullName evidence="2">Uncharacterized protein</fullName>
    </submittedName>
</protein>
<reference evidence="2 3" key="1">
    <citation type="submission" date="2021-06" db="EMBL/GenBank/DDBJ databases">
        <authorList>
            <person name="Palmer J.M."/>
        </authorList>
    </citation>
    <scope>NUCLEOTIDE SEQUENCE [LARGE SCALE GENOMIC DNA]</scope>
    <source>
        <strain evidence="3">if_2019</strain>
        <tissue evidence="2">Muscle</tissue>
    </source>
</reference>
<comment type="caution">
    <text evidence="2">The sequence shown here is derived from an EMBL/GenBank/DDBJ whole genome shotgun (WGS) entry which is preliminary data.</text>
</comment>
<organism evidence="2 3">
    <name type="scientific">Ilyodon furcidens</name>
    <name type="common">goldbreast splitfin</name>
    <dbReference type="NCBI Taxonomy" id="33524"/>
    <lineage>
        <taxon>Eukaryota</taxon>
        <taxon>Metazoa</taxon>
        <taxon>Chordata</taxon>
        <taxon>Craniata</taxon>
        <taxon>Vertebrata</taxon>
        <taxon>Euteleostomi</taxon>
        <taxon>Actinopterygii</taxon>
        <taxon>Neopterygii</taxon>
        <taxon>Teleostei</taxon>
        <taxon>Neoteleostei</taxon>
        <taxon>Acanthomorphata</taxon>
        <taxon>Ovalentaria</taxon>
        <taxon>Atherinomorphae</taxon>
        <taxon>Cyprinodontiformes</taxon>
        <taxon>Goodeidae</taxon>
        <taxon>Ilyodon</taxon>
    </lineage>
</organism>
<evidence type="ECO:0000313" key="3">
    <source>
        <dbReference type="Proteomes" id="UP001482620"/>
    </source>
</evidence>